<name>W9G131_9MICO</name>
<dbReference type="AlphaFoldDB" id="W9G131"/>
<protein>
    <submittedName>
        <fullName evidence="1">Uncharacterized protein</fullName>
    </submittedName>
</protein>
<dbReference type="STRING" id="1386089.N865_21720"/>
<comment type="caution">
    <text evidence="1">The sequence shown here is derived from an EMBL/GenBank/DDBJ whole genome shotgun (WGS) entry which is preliminary data.</text>
</comment>
<reference evidence="1 2" key="1">
    <citation type="submission" date="2013-08" db="EMBL/GenBank/DDBJ databases">
        <title>Intrasporangium oryzae NRRL B-24470.</title>
        <authorList>
            <person name="Liu H."/>
            <person name="Wang G."/>
        </authorList>
    </citation>
    <scope>NUCLEOTIDE SEQUENCE [LARGE SCALE GENOMIC DNA]</scope>
    <source>
        <strain evidence="1 2">NRRL B-24470</strain>
    </source>
</reference>
<organism evidence="1 2">
    <name type="scientific">Intrasporangium oryzae NRRL B-24470</name>
    <dbReference type="NCBI Taxonomy" id="1386089"/>
    <lineage>
        <taxon>Bacteria</taxon>
        <taxon>Bacillati</taxon>
        <taxon>Actinomycetota</taxon>
        <taxon>Actinomycetes</taxon>
        <taxon>Micrococcales</taxon>
        <taxon>Intrasporangiaceae</taxon>
        <taxon>Intrasporangium</taxon>
    </lineage>
</organism>
<dbReference type="Proteomes" id="UP000019489">
    <property type="component" value="Unassembled WGS sequence"/>
</dbReference>
<evidence type="ECO:0000313" key="2">
    <source>
        <dbReference type="Proteomes" id="UP000019489"/>
    </source>
</evidence>
<keyword evidence="2" id="KW-1185">Reference proteome</keyword>
<accession>W9G131</accession>
<gene>
    <name evidence="1" type="ORF">N865_21720</name>
</gene>
<proteinExistence type="predicted"/>
<evidence type="ECO:0000313" key="1">
    <source>
        <dbReference type="EMBL" id="EWS99644.1"/>
    </source>
</evidence>
<dbReference type="RefSeq" id="WP_034810187.1">
    <property type="nucleotide sequence ID" value="NZ_AWSA01000084.1"/>
</dbReference>
<sequence>MAFVDTLLGGALAIVGGVAGAGLSQWMAGRQSSEAAQRDLEQQRRAALRAASARYSQFAVASSNATADMVSRWQESPTEARVDRNPGLAAKLVGALGEVLLLTTSREVADTASALRWQLKLAFQSIENVIVAGGSGVGGTGADTVVRLLERAVELRSAFLNAVRGELDLDALVRADLGVDQIVQQPSSTQALRLE</sequence>
<dbReference type="EMBL" id="AWSA01000084">
    <property type="protein sequence ID" value="EWS99644.1"/>
    <property type="molecule type" value="Genomic_DNA"/>
</dbReference>